<comment type="similarity">
    <text evidence="8 9">Belongs to the TonB-dependent receptor family.</text>
</comment>
<keyword evidence="3 8" id="KW-1134">Transmembrane beta strand</keyword>
<keyword evidence="7 8" id="KW-0998">Cell outer membrane</keyword>
<feature type="compositionally biased region" description="Low complexity" evidence="10">
    <location>
        <begin position="80"/>
        <end position="92"/>
    </location>
</feature>
<feature type="domain" description="TonB-dependent receptor plug" evidence="13">
    <location>
        <begin position="105"/>
        <end position="206"/>
    </location>
</feature>
<dbReference type="RefSeq" id="WP_157329966.1">
    <property type="nucleotide sequence ID" value="NZ_JANADL010000025.1"/>
</dbReference>
<evidence type="ECO:0000256" key="10">
    <source>
        <dbReference type="SAM" id="MobiDB-lite"/>
    </source>
</evidence>
<name>A0A844T8Y2_9BRAD</name>
<dbReference type="OrthoDB" id="9795928at2"/>
<comment type="caution">
    <text evidence="14">The sequence shown here is derived from an EMBL/GenBank/DDBJ whole genome shotgun (WGS) entry which is preliminary data.</text>
</comment>
<dbReference type="InterPro" id="IPR039426">
    <property type="entry name" value="TonB-dep_rcpt-like"/>
</dbReference>
<feature type="domain" description="TonB-dependent receptor-like beta-barrel" evidence="12">
    <location>
        <begin position="305"/>
        <end position="741"/>
    </location>
</feature>
<proteinExistence type="inferred from homology"/>
<sequence length="792" mass="84914">MSFELRRVQRLGGASLLLLGAAATSASAQESAQDKSSTELPAVTVTAPSPIVRRAAVVPSRTAGRGTRTARVRSRERTAEAAPAASAPAAAPQQGVLPIVTNQFATVTVVPNEEIRREGGGQLGDLLFSKPGITGSSFAPGASSRPIIRGLDVNRVGIVENGTNANGASDLGEDHFVPVDPLATNQVEVIRGPAALRYGSMSIGGVVAATNNRIPDALPSCAAAPFQTYGLPTKAPLATATSSPCLTAETRTSFDSVNRGVETGILLDGGGNNFAIHADAYGRNTSDYYIPGYPYRFDNTRPVGSRQPNSASQADGASIGGSYFFYGGFIGAAITQNDALYHIPGIDGADHQTRIDAHQTKITMKGEYRPDAAAIDAVRFWAGATDYRHNEIGLADPADLNSDGIRQTFTNKEQEVRVEVQLMPFNARFAEVTTAFGLQAGHQELTAPSPDDPGSLFNGLWNPNHNMREAGYVFNELKFTDTTKAQVAGRIEHVDLSGSTPNFPADFLPNGDPLASMARNLHFTPKSGSVGLIQQLPYDLVGSLTAQYVERAPKPAELFSRGAHDATATFDIGNPNLTIETAKTVEVGLRKATGPFRFEATAYYTRFDNFIFRRLTGVMCGEDFASCGAPDAELNQAVYSQRNAIFRGGEFQSQIDVGPLYGGIWGFENQFDIVRATFTDGTNVPRIPPARIGGGLFWRDSNWLTRINLLHAFPQSNVAEIAETPTPGYNLLKAEVSYKTKLDPNVFGAREMYAGLVGNNLLNEKIRNSVSYNKDEVLMPGIGVRAFANFKF</sequence>
<keyword evidence="11" id="KW-0732">Signal</keyword>
<evidence type="ECO:0000313" key="14">
    <source>
        <dbReference type="EMBL" id="MVT74045.1"/>
    </source>
</evidence>
<dbReference type="InterPro" id="IPR037066">
    <property type="entry name" value="Plug_dom_sf"/>
</dbReference>
<dbReference type="PROSITE" id="PS52016">
    <property type="entry name" value="TONB_DEPENDENT_REC_3"/>
    <property type="match status" value="1"/>
</dbReference>
<dbReference type="InterPro" id="IPR036942">
    <property type="entry name" value="Beta-barrel_TonB_sf"/>
</dbReference>
<evidence type="ECO:0000259" key="13">
    <source>
        <dbReference type="Pfam" id="PF07715"/>
    </source>
</evidence>
<keyword evidence="4 8" id="KW-0812">Transmembrane</keyword>
<evidence type="ECO:0000256" key="2">
    <source>
        <dbReference type="ARBA" id="ARBA00022448"/>
    </source>
</evidence>
<evidence type="ECO:0000256" key="11">
    <source>
        <dbReference type="SAM" id="SignalP"/>
    </source>
</evidence>
<dbReference type="Gene3D" id="2.170.130.10">
    <property type="entry name" value="TonB-dependent receptor, plug domain"/>
    <property type="match status" value="1"/>
</dbReference>
<keyword evidence="5 9" id="KW-0798">TonB box</keyword>
<evidence type="ECO:0000256" key="8">
    <source>
        <dbReference type="PROSITE-ProRule" id="PRU01360"/>
    </source>
</evidence>
<dbReference type="InterPro" id="IPR000531">
    <property type="entry name" value="Beta-barrel_TonB"/>
</dbReference>
<dbReference type="GO" id="GO:0044718">
    <property type="term" value="P:siderophore transmembrane transport"/>
    <property type="evidence" value="ECO:0007669"/>
    <property type="project" value="TreeGrafter"/>
</dbReference>
<dbReference type="Pfam" id="PF00593">
    <property type="entry name" value="TonB_dep_Rec_b-barrel"/>
    <property type="match status" value="1"/>
</dbReference>
<dbReference type="Proteomes" id="UP000449969">
    <property type="component" value="Unassembled WGS sequence"/>
</dbReference>
<evidence type="ECO:0000256" key="1">
    <source>
        <dbReference type="ARBA" id="ARBA00004571"/>
    </source>
</evidence>
<feature type="chain" id="PRO_5032924435" evidence="11">
    <location>
        <begin position="29"/>
        <end position="792"/>
    </location>
</feature>
<comment type="subcellular location">
    <subcellularLocation>
        <location evidence="1 8">Cell outer membrane</location>
        <topology evidence="1 8">Multi-pass membrane protein</topology>
    </subcellularLocation>
</comment>
<keyword evidence="2 8" id="KW-0813">Transport</keyword>
<dbReference type="Pfam" id="PF07715">
    <property type="entry name" value="Plug"/>
    <property type="match status" value="1"/>
</dbReference>
<dbReference type="SUPFAM" id="SSF56935">
    <property type="entry name" value="Porins"/>
    <property type="match status" value="1"/>
</dbReference>
<dbReference type="Gene3D" id="2.40.170.20">
    <property type="entry name" value="TonB-dependent receptor, beta-barrel domain"/>
    <property type="match status" value="1"/>
</dbReference>
<dbReference type="EMBL" id="WQNE01000009">
    <property type="protein sequence ID" value="MVT74045.1"/>
    <property type="molecule type" value="Genomic_DNA"/>
</dbReference>
<dbReference type="PANTHER" id="PTHR30069">
    <property type="entry name" value="TONB-DEPENDENT OUTER MEMBRANE RECEPTOR"/>
    <property type="match status" value="1"/>
</dbReference>
<dbReference type="InterPro" id="IPR012910">
    <property type="entry name" value="Plug_dom"/>
</dbReference>
<feature type="signal peptide" evidence="11">
    <location>
        <begin position="1"/>
        <end position="28"/>
    </location>
</feature>
<dbReference type="PANTHER" id="PTHR30069:SF40">
    <property type="entry name" value="TONB-DEPENDENT RECEPTOR NMB0964-RELATED"/>
    <property type="match status" value="1"/>
</dbReference>
<evidence type="ECO:0000259" key="12">
    <source>
        <dbReference type="Pfam" id="PF00593"/>
    </source>
</evidence>
<evidence type="ECO:0000256" key="7">
    <source>
        <dbReference type="ARBA" id="ARBA00023237"/>
    </source>
</evidence>
<gene>
    <name evidence="14" type="ORF">GPL20_13480</name>
</gene>
<keyword evidence="14" id="KW-0675">Receptor</keyword>
<evidence type="ECO:0000256" key="5">
    <source>
        <dbReference type="ARBA" id="ARBA00023077"/>
    </source>
</evidence>
<evidence type="ECO:0000256" key="3">
    <source>
        <dbReference type="ARBA" id="ARBA00022452"/>
    </source>
</evidence>
<evidence type="ECO:0000256" key="4">
    <source>
        <dbReference type="ARBA" id="ARBA00022692"/>
    </source>
</evidence>
<keyword evidence="6 8" id="KW-0472">Membrane</keyword>
<evidence type="ECO:0000256" key="6">
    <source>
        <dbReference type="ARBA" id="ARBA00023136"/>
    </source>
</evidence>
<accession>A0A844T8Y2</accession>
<evidence type="ECO:0000313" key="15">
    <source>
        <dbReference type="Proteomes" id="UP000449969"/>
    </source>
</evidence>
<dbReference type="GO" id="GO:0015344">
    <property type="term" value="F:siderophore uptake transmembrane transporter activity"/>
    <property type="evidence" value="ECO:0007669"/>
    <property type="project" value="TreeGrafter"/>
</dbReference>
<feature type="region of interest" description="Disordered" evidence="10">
    <location>
        <begin position="58"/>
        <end position="92"/>
    </location>
</feature>
<evidence type="ECO:0000256" key="9">
    <source>
        <dbReference type="RuleBase" id="RU003357"/>
    </source>
</evidence>
<protein>
    <submittedName>
        <fullName evidence="14">TonB-dependent receptor</fullName>
    </submittedName>
</protein>
<reference evidence="14 15" key="1">
    <citation type="submission" date="2019-12" db="EMBL/GenBank/DDBJ databases">
        <title>Draft genome sequences Bradyrhizobium cajani AMBPC1010, Bradyrhizobium pachyrhizi AMBPC1040 and Bradyrhizobium yuanmingense ALSPC3051, three plant growth promoting strains isolated from nodules of Cajanus cajan L. in Dominican Republic.</title>
        <authorList>
            <person name="Flores-Felix J.D."/>
            <person name="Araujo J."/>
            <person name="Diaz-Alcantara C."/>
            <person name="Gonzalez-Andres F."/>
            <person name="Velazquez E."/>
        </authorList>
    </citation>
    <scope>NUCLEOTIDE SEQUENCE [LARGE SCALE GENOMIC DNA]</scope>
    <source>
        <strain evidence="14 15">1010</strain>
    </source>
</reference>
<keyword evidence="15" id="KW-1185">Reference proteome</keyword>
<dbReference type="AlphaFoldDB" id="A0A844T8Y2"/>
<dbReference type="GO" id="GO:0009279">
    <property type="term" value="C:cell outer membrane"/>
    <property type="evidence" value="ECO:0007669"/>
    <property type="project" value="UniProtKB-SubCell"/>
</dbReference>
<organism evidence="14 15">
    <name type="scientific">Bradyrhizobium cajani</name>
    <dbReference type="NCBI Taxonomy" id="1928661"/>
    <lineage>
        <taxon>Bacteria</taxon>
        <taxon>Pseudomonadati</taxon>
        <taxon>Pseudomonadota</taxon>
        <taxon>Alphaproteobacteria</taxon>
        <taxon>Hyphomicrobiales</taxon>
        <taxon>Nitrobacteraceae</taxon>
        <taxon>Bradyrhizobium</taxon>
    </lineage>
</organism>